<name>A0ABS5BXY6_9BACT</name>
<evidence type="ECO:0000256" key="1">
    <source>
        <dbReference type="RuleBase" id="RU000411"/>
    </source>
</evidence>
<accession>A0ABS5BXY6</accession>
<dbReference type="InterPro" id="IPR042185">
    <property type="entry name" value="Serpin_sf_2"/>
</dbReference>
<dbReference type="InterPro" id="IPR006311">
    <property type="entry name" value="TAT_signal"/>
</dbReference>
<dbReference type="Gene3D" id="2.30.39.10">
    <property type="entry name" value="Alpha-1-antitrypsin, domain 1"/>
    <property type="match status" value="1"/>
</dbReference>
<evidence type="ECO:0000259" key="2">
    <source>
        <dbReference type="SMART" id="SM00093"/>
    </source>
</evidence>
<dbReference type="Pfam" id="PF00079">
    <property type="entry name" value="Serpin"/>
    <property type="match status" value="1"/>
</dbReference>
<dbReference type="PROSITE" id="PS00284">
    <property type="entry name" value="SERPIN"/>
    <property type="match status" value="1"/>
</dbReference>
<dbReference type="SUPFAM" id="SSF56574">
    <property type="entry name" value="Serpins"/>
    <property type="match status" value="1"/>
</dbReference>
<dbReference type="PROSITE" id="PS51318">
    <property type="entry name" value="TAT"/>
    <property type="match status" value="1"/>
</dbReference>
<comment type="caution">
    <text evidence="3">The sequence shown here is derived from an EMBL/GenBank/DDBJ whole genome shotgun (WGS) entry which is preliminary data.</text>
</comment>
<dbReference type="PANTHER" id="PTHR11461:SF211">
    <property type="entry name" value="GH10112P-RELATED"/>
    <property type="match status" value="1"/>
</dbReference>
<sequence>MHLSHFTRRRFLATASALAAGSFLGSRVRACPHLDGSDSLREAKELAAGINAFGHELHRRLTKGDASTFFSPFSIEAALGMTSVGARGATLEEMQKTLHLSADPHPAFGALINHLNRATRPLPTRADQPDSTPLKLVKRGYELVTANAIWAMKGYPWRKAFMDLTRKHYGSGVVETDFGKPREARAQINSWVETETRKKIRDLIPDGVLSPLTRMALTNAIYFKSAWLYPFEKTSTKDALFTRADDTKVDVPLMTQTGSFEYGEFDIGLARRPDPVQVLELPYSGNELSMLVFLPKNASSVDRLVQALTGKTLTNVAMKPQQVNVSLPRFKVETTYSLKPALIDLGMKAAFADADFTGMHTNSEHLFITHVLHKAFVDVNEDGTEAAAATAVVVGREIVSANPQPKEFRADRPFVFAIRDNATNTTLFLGRYCGPVK</sequence>
<dbReference type="Gene3D" id="3.30.497.10">
    <property type="entry name" value="Antithrombin, subunit I, domain 2"/>
    <property type="match status" value="1"/>
</dbReference>
<comment type="similarity">
    <text evidence="1">Belongs to the serpin family.</text>
</comment>
<gene>
    <name evidence="3" type="ORF">J8F10_25270</name>
</gene>
<reference evidence="3 4" key="1">
    <citation type="submission" date="2021-04" db="EMBL/GenBank/DDBJ databases">
        <authorList>
            <person name="Ivanova A."/>
        </authorList>
    </citation>
    <scope>NUCLEOTIDE SEQUENCE [LARGE SCALE GENOMIC DNA]</scope>
    <source>
        <strain evidence="3 4">G18</strain>
    </source>
</reference>
<dbReference type="Proteomes" id="UP000676565">
    <property type="component" value="Unassembled WGS sequence"/>
</dbReference>
<evidence type="ECO:0000313" key="4">
    <source>
        <dbReference type="Proteomes" id="UP000676565"/>
    </source>
</evidence>
<proteinExistence type="inferred from homology"/>
<dbReference type="EMBL" id="JAGKQQ010000001">
    <property type="protein sequence ID" value="MBP3958574.1"/>
    <property type="molecule type" value="Genomic_DNA"/>
</dbReference>
<dbReference type="InterPro" id="IPR042178">
    <property type="entry name" value="Serpin_sf_1"/>
</dbReference>
<dbReference type="InterPro" id="IPR000215">
    <property type="entry name" value="Serpin_fam"/>
</dbReference>
<keyword evidence="4" id="KW-1185">Reference proteome</keyword>
<evidence type="ECO:0000313" key="3">
    <source>
        <dbReference type="EMBL" id="MBP3958574.1"/>
    </source>
</evidence>
<dbReference type="PANTHER" id="PTHR11461">
    <property type="entry name" value="SERINE PROTEASE INHIBITOR, SERPIN"/>
    <property type="match status" value="1"/>
</dbReference>
<dbReference type="InterPro" id="IPR036186">
    <property type="entry name" value="Serpin_sf"/>
</dbReference>
<dbReference type="InterPro" id="IPR023795">
    <property type="entry name" value="Serpin_CS"/>
</dbReference>
<feature type="domain" description="Serpin" evidence="2">
    <location>
        <begin position="55"/>
        <end position="435"/>
    </location>
</feature>
<dbReference type="RefSeq" id="WP_210658684.1">
    <property type="nucleotide sequence ID" value="NZ_JAGKQQ010000001.1"/>
</dbReference>
<dbReference type="InterPro" id="IPR023796">
    <property type="entry name" value="Serpin_dom"/>
</dbReference>
<dbReference type="CDD" id="cd19590">
    <property type="entry name" value="serpin_thermopin-like"/>
    <property type="match status" value="1"/>
</dbReference>
<organism evidence="3 4">
    <name type="scientific">Gemmata palustris</name>
    <dbReference type="NCBI Taxonomy" id="2822762"/>
    <lineage>
        <taxon>Bacteria</taxon>
        <taxon>Pseudomonadati</taxon>
        <taxon>Planctomycetota</taxon>
        <taxon>Planctomycetia</taxon>
        <taxon>Gemmatales</taxon>
        <taxon>Gemmataceae</taxon>
        <taxon>Gemmata</taxon>
    </lineage>
</organism>
<dbReference type="SMART" id="SM00093">
    <property type="entry name" value="SERPIN"/>
    <property type="match status" value="1"/>
</dbReference>
<protein>
    <submittedName>
        <fullName evidence="3">Serpin family protein</fullName>
    </submittedName>
</protein>